<organism evidence="1 2">
    <name type="scientific">Thermothielavioides terrestris (strain ATCC 38088 / NRRL 8126)</name>
    <name type="common">Thielavia terrestris</name>
    <dbReference type="NCBI Taxonomy" id="578455"/>
    <lineage>
        <taxon>Eukaryota</taxon>
        <taxon>Fungi</taxon>
        <taxon>Dikarya</taxon>
        <taxon>Ascomycota</taxon>
        <taxon>Pezizomycotina</taxon>
        <taxon>Sordariomycetes</taxon>
        <taxon>Sordariomycetidae</taxon>
        <taxon>Sordariales</taxon>
        <taxon>Chaetomiaceae</taxon>
        <taxon>Thermothielavioides</taxon>
        <taxon>Thermothielavioides terrestris</taxon>
    </lineage>
</organism>
<reference evidence="1 2" key="1">
    <citation type="journal article" date="2011" name="Nat. Biotechnol.">
        <title>Comparative genomic analysis of the thermophilic biomass-degrading fungi Myceliophthora thermophila and Thielavia terrestris.</title>
        <authorList>
            <person name="Berka R.M."/>
            <person name="Grigoriev I.V."/>
            <person name="Otillar R."/>
            <person name="Salamov A."/>
            <person name="Grimwood J."/>
            <person name="Reid I."/>
            <person name="Ishmael N."/>
            <person name="John T."/>
            <person name="Darmond C."/>
            <person name="Moisan M.-C."/>
            <person name="Henrissat B."/>
            <person name="Coutinho P.M."/>
            <person name="Lombard V."/>
            <person name="Natvig D.O."/>
            <person name="Lindquist E."/>
            <person name="Schmutz J."/>
            <person name="Lucas S."/>
            <person name="Harris P."/>
            <person name="Powlowski J."/>
            <person name="Bellemare A."/>
            <person name="Taylor D."/>
            <person name="Butler G."/>
            <person name="de Vries R.P."/>
            <person name="Allijn I.E."/>
            <person name="van den Brink J."/>
            <person name="Ushinsky S."/>
            <person name="Storms R."/>
            <person name="Powell A.J."/>
            <person name="Paulsen I.T."/>
            <person name="Elbourne L.D.H."/>
            <person name="Baker S.E."/>
            <person name="Magnuson J."/>
            <person name="LaBoissiere S."/>
            <person name="Clutterbuck A.J."/>
            <person name="Martinez D."/>
            <person name="Wogulis M."/>
            <person name="de Leon A.L."/>
            <person name="Rey M.W."/>
            <person name="Tsang A."/>
        </authorList>
    </citation>
    <scope>NUCLEOTIDE SEQUENCE [LARGE SCALE GENOMIC DNA]</scope>
    <source>
        <strain evidence="2">ATCC 38088 / NRRL 8126</strain>
    </source>
</reference>
<dbReference type="OrthoDB" id="3001700at2759"/>
<dbReference type="KEGG" id="ttt:THITE_2117005"/>
<accession>G2R7F7</accession>
<protein>
    <submittedName>
        <fullName evidence="1">Uncharacterized protein</fullName>
    </submittedName>
</protein>
<sequence length="166" mass="17531">MYTVAMEWVKEQYKKLYDIWVPWLEDLYLRYFTRDNKASYTTRENLNKAKITNVSRIDALQDGVHGLAADQLGQGGLAGPVGDLASREGVNRVERRGKDERGEYVPQQLAGGEGTAAASAGGVGQAVAGAGNALVGAVAGGQQAAGAVKQGAEKAGDWLGFGKGME</sequence>
<dbReference type="RefSeq" id="XP_003654202.1">
    <property type="nucleotide sequence ID" value="XM_003654154.1"/>
</dbReference>
<dbReference type="Proteomes" id="UP000008181">
    <property type="component" value="Chromosome 3"/>
</dbReference>
<gene>
    <name evidence="1" type="ORF">THITE_2117005</name>
</gene>
<dbReference type="eggNOG" id="ENOG502SM4W">
    <property type="taxonomic scope" value="Eukaryota"/>
</dbReference>
<dbReference type="GeneID" id="11518509"/>
<name>G2R7F7_THETT</name>
<proteinExistence type="predicted"/>
<evidence type="ECO:0000313" key="2">
    <source>
        <dbReference type="Proteomes" id="UP000008181"/>
    </source>
</evidence>
<keyword evidence="2" id="KW-1185">Reference proteome</keyword>
<evidence type="ECO:0000313" key="1">
    <source>
        <dbReference type="EMBL" id="AEO67866.1"/>
    </source>
</evidence>
<dbReference type="HOGENOM" id="CLU_121100_1_0_1"/>
<dbReference type="AlphaFoldDB" id="G2R7F7"/>
<dbReference type="EMBL" id="CP003011">
    <property type="protein sequence ID" value="AEO67866.1"/>
    <property type="molecule type" value="Genomic_DNA"/>
</dbReference>